<keyword evidence="3" id="KW-1185">Reference proteome</keyword>
<keyword evidence="1" id="KW-0812">Transmembrane</keyword>
<feature type="transmembrane region" description="Helical" evidence="1">
    <location>
        <begin position="24"/>
        <end position="40"/>
    </location>
</feature>
<evidence type="ECO:0000313" key="2">
    <source>
        <dbReference type="EMBL" id="MBP1921365.1"/>
    </source>
</evidence>
<proteinExistence type="predicted"/>
<gene>
    <name evidence="2" type="ORF">J2751_000354</name>
</gene>
<sequence>MGLVDDLRSDVVGLVRDPTDEQKAIVVAVIAIIISDRYFWWIEFPFVVRTTAAVGVGFIALFITSYVLTGQFVPPDGDDEDEEEYEDEFHP</sequence>
<feature type="transmembrane region" description="Helical" evidence="1">
    <location>
        <begin position="47"/>
        <end position="68"/>
    </location>
</feature>
<reference evidence="2" key="1">
    <citation type="submission" date="2021-03" db="EMBL/GenBank/DDBJ databases">
        <title>Genomic Encyclopedia of Type Strains, Phase IV (KMG-IV): sequencing the most valuable type-strain genomes for metagenomic binning, comparative biology and taxonomic classification.</title>
        <authorList>
            <person name="Goeker M."/>
        </authorList>
    </citation>
    <scope>NUCLEOTIDE SEQUENCE</scope>
    <source>
        <strain evidence="2">DSM 23564</strain>
    </source>
</reference>
<protein>
    <submittedName>
        <fullName evidence="2">Uncharacterized protein</fullName>
    </submittedName>
</protein>
<dbReference type="AlphaFoldDB" id="A0A8T4GE26"/>
<dbReference type="RefSeq" id="WP_209482747.1">
    <property type="nucleotide sequence ID" value="NZ_JAGGKQ010000002.1"/>
</dbReference>
<organism evidence="2 3">
    <name type="scientific">Halorubrum alkaliphilum</name>
    <dbReference type="NCBI Taxonomy" id="261290"/>
    <lineage>
        <taxon>Archaea</taxon>
        <taxon>Methanobacteriati</taxon>
        <taxon>Methanobacteriota</taxon>
        <taxon>Stenosarchaea group</taxon>
        <taxon>Halobacteria</taxon>
        <taxon>Halobacteriales</taxon>
        <taxon>Haloferacaceae</taxon>
        <taxon>Halorubrum</taxon>
    </lineage>
</organism>
<keyword evidence="1" id="KW-0472">Membrane</keyword>
<name>A0A8T4GE26_9EURY</name>
<dbReference type="EMBL" id="JAGGKQ010000002">
    <property type="protein sequence ID" value="MBP1921365.1"/>
    <property type="molecule type" value="Genomic_DNA"/>
</dbReference>
<dbReference type="OrthoDB" id="326753at2157"/>
<comment type="caution">
    <text evidence="2">The sequence shown here is derived from an EMBL/GenBank/DDBJ whole genome shotgun (WGS) entry which is preliminary data.</text>
</comment>
<keyword evidence="1" id="KW-1133">Transmembrane helix</keyword>
<evidence type="ECO:0000256" key="1">
    <source>
        <dbReference type="SAM" id="Phobius"/>
    </source>
</evidence>
<accession>A0A8T4GE26</accession>
<evidence type="ECO:0000313" key="3">
    <source>
        <dbReference type="Proteomes" id="UP000823588"/>
    </source>
</evidence>
<dbReference type="Proteomes" id="UP000823588">
    <property type="component" value="Unassembled WGS sequence"/>
</dbReference>